<proteinExistence type="predicted"/>
<evidence type="ECO:0000313" key="2">
    <source>
        <dbReference type="Proteomes" id="UP000726737"/>
    </source>
</evidence>
<organism evidence="1 2">
    <name type="scientific">Mortierella polycephala</name>
    <dbReference type="NCBI Taxonomy" id="41804"/>
    <lineage>
        <taxon>Eukaryota</taxon>
        <taxon>Fungi</taxon>
        <taxon>Fungi incertae sedis</taxon>
        <taxon>Mucoromycota</taxon>
        <taxon>Mortierellomycotina</taxon>
        <taxon>Mortierellomycetes</taxon>
        <taxon>Mortierellales</taxon>
        <taxon>Mortierellaceae</taxon>
        <taxon>Mortierella</taxon>
    </lineage>
</organism>
<protein>
    <submittedName>
        <fullName evidence="1">Uncharacterized protein</fullName>
    </submittedName>
</protein>
<evidence type="ECO:0000313" key="1">
    <source>
        <dbReference type="EMBL" id="KAG0246636.1"/>
    </source>
</evidence>
<keyword evidence="2" id="KW-1185">Reference proteome</keyword>
<comment type="caution">
    <text evidence="1">The sequence shown here is derived from an EMBL/GenBank/DDBJ whole genome shotgun (WGS) entry which is preliminary data.</text>
</comment>
<dbReference type="EMBL" id="JAAAJA010001745">
    <property type="protein sequence ID" value="KAG0246636.1"/>
    <property type="molecule type" value="Genomic_DNA"/>
</dbReference>
<dbReference type="AlphaFoldDB" id="A0A9P6TUX9"/>
<name>A0A9P6TUX9_9FUNG</name>
<reference evidence="1" key="1">
    <citation type="journal article" date="2020" name="Fungal Divers.">
        <title>Resolving the Mortierellaceae phylogeny through synthesis of multi-gene phylogenetics and phylogenomics.</title>
        <authorList>
            <person name="Vandepol N."/>
            <person name="Liber J."/>
            <person name="Desiro A."/>
            <person name="Na H."/>
            <person name="Kennedy M."/>
            <person name="Barry K."/>
            <person name="Grigoriev I.V."/>
            <person name="Miller A.N."/>
            <person name="O'Donnell K."/>
            <person name="Stajich J.E."/>
            <person name="Bonito G."/>
        </authorList>
    </citation>
    <scope>NUCLEOTIDE SEQUENCE</scope>
    <source>
        <strain evidence="1">KOD948</strain>
    </source>
</reference>
<sequence>MTIAKSLDSFGFRHFIGADTKAVELFDILDGQRYLFQAAQIILRVLDQVRIFELKGQGILEVEPGPTIELELLTEPVPPEIGISSKEQRGRDNTFGWFRFQCIKVIVQGTEPVRDVFSVGQPGKGVELDLREDLMSGYDVGCLEISGSGSGSGSGEKWVQVKYPGIKIKNTLTILTKHGRMRVQEDRGTD</sequence>
<gene>
    <name evidence="1" type="ORF">BG011_002371</name>
</gene>
<accession>A0A9P6TUX9</accession>
<dbReference type="Proteomes" id="UP000726737">
    <property type="component" value="Unassembled WGS sequence"/>
</dbReference>